<dbReference type="PANTHER" id="PTHR23105">
    <property type="entry name" value="RIBOSOMAL PROTEIN L7AE FAMILY MEMBER"/>
    <property type="match status" value="1"/>
</dbReference>
<evidence type="ECO:0000256" key="2">
    <source>
        <dbReference type="ARBA" id="ARBA00007337"/>
    </source>
</evidence>
<evidence type="ECO:0000313" key="10">
    <source>
        <dbReference type="Proteomes" id="UP001176940"/>
    </source>
</evidence>
<dbReference type="InterPro" id="IPR018492">
    <property type="entry name" value="Ribosomal_eL8/Nhp2"/>
</dbReference>
<keyword evidence="3 6" id="KW-0694">RNA-binding</keyword>
<evidence type="ECO:0000256" key="1">
    <source>
        <dbReference type="ARBA" id="ARBA00004604"/>
    </source>
</evidence>
<dbReference type="PRINTS" id="PR00883">
    <property type="entry name" value="NUCLEARHMG"/>
</dbReference>
<accession>A0ABN9L7S1</accession>
<feature type="region of interest" description="Disordered" evidence="7">
    <location>
        <begin position="70"/>
        <end position="96"/>
    </location>
</feature>
<proteinExistence type="inferred from homology"/>
<dbReference type="InterPro" id="IPR004038">
    <property type="entry name" value="Ribosomal_eL8/eL30/eS12/Gad45"/>
</dbReference>
<comment type="subcellular location">
    <subcellularLocation>
        <location evidence="1 6">Nucleus</location>
        <location evidence="1 6">Nucleolus</location>
    </subcellularLocation>
</comment>
<dbReference type="EMBL" id="CAUEEQ010009062">
    <property type="protein sequence ID" value="CAJ0933094.1"/>
    <property type="molecule type" value="Genomic_DNA"/>
</dbReference>
<keyword evidence="4 6" id="KW-0539">Nucleus</keyword>
<dbReference type="Pfam" id="PF01248">
    <property type="entry name" value="Ribosomal_L7Ae"/>
    <property type="match status" value="1"/>
</dbReference>
<reference evidence="9" key="1">
    <citation type="submission" date="2023-07" db="EMBL/GenBank/DDBJ databases">
        <authorList>
            <person name="Stuckert A."/>
        </authorList>
    </citation>
    <scope>NUCLEOTIDE SEQUENCE</scope>
</reference>
<feature type="domain" description="Ribosomal protein eL8/eL30/eS12/Gadd45" evidence="8">
    <location>
        <begin position="109"/>
        <end position="184"/>
    </location>
</feature>
<dbReference type="InterPro" id="IPR050257">
    <property type="entry name" value="eL8/uL1-like"/>
</dbReference>
<dbReference type="InterPro" id="IPR029064">
    <property type="entry name" value="Ribosomal_eL30-like_sf"/>
</dbReference>
<keyword evidence="5 6" id="KW-0687">Ribonucleoprotein</keyword>
<dbReference type="InterPro" id="IPR002415">
    <property type="entry name" value="H/ACA_rnp_Nhp2-like"/>
</dbReference>
<comment type="function">
    <text evidence="6">Required for ribosome biogenesis. Part of a complex which catalyzes pseudouridylation of rRNA. This involves the isomerization of uridine such that the ribose is subsequently attached to C5, instead of the normal N1. Pseudouridine ('psi') residues may serve to stabilize the conformation of rRNAs.</text>
</comment>
<protein>
    <recommendedName>
        <fullName evidence="6">H/ACA ribonucleoprotein complex subunit 2</fullName>
    </recommendedName>
    <alternativeName>
        <fullName evidence="6">Nucleolar protein family A member 2</fullName>
    </alternativeName>
</protein>
<comment type="function">
    <text evidence="6">Common component of the spliceosome and rRNA processing machinery.</text>
</comment>
<evidence type="ECO:0000256" key="3">
    <source>
        <dbReference type="ARBA" id="ARBA00022884"/>
    </source>
</evidence>
<dbReference type="SUPFAM" id="SSF55315">
    <property type="entry name" value="L30e-like"/>
    <property type="match status" value="1"/>
</dbReference>
<comment type="caution">
    <text evidence="9">The sequence shown here is derived from an EMBL/GenBank/DDBJ whole genome shotgun (WGS) entry which is preliminary data.</text>
</comment>
<evidence type="ECO:0000256" key="5">
    <source>
        <dbReference type="ARBA" id="ARBA00023274"/>
    </source>
</evidence>
<dbReference type="PROSITE" id="PS01082">
    <property type="entry name" value="RIBOSOMAL_L7AE"/>
    <property type="match status" value="1"/>
</dbReference>
<comment type="similarity">
    <text evidence="2 6">Belongs to the eukaryotic ribosomal protein eL8 family.</text>
</comment>
<evidence type="ECO:0000256" key="4">
    <source>
        <dbReference type="ARBA" id="ARBA00023242"/>
    </source>
</evidence>
<evidence type="ECO:0000256" key="6">
    <source>
        <dbReference type="RuleBase" id="RU366039"/>
    </source>
</evidence>
<dbReference type="Gene3D" id="3.30.1330.30">
    <property type="match status" value="1"/>
</dbReference>
<evidence type="ECO:0000256" key="7">
    <source>
        <dbReference type="SAM" id="MobiDB-lite"/>
    </source>
</evidence>
<dbReference type="Proteomes" id="UP001176940">
    <property type="component" value="Unassembled WGS sequence"/>
</dbReference>
<sequence length="201" mass="21679">MRLEQSLEQHGEQGGGMSIVRVSWWFTLDCKTHGKLLQIRSGQIRCGSAAKSAKAEKYACAGARCQGDCGCRRKDSDSKKGGSGPRTLTPLDPTAPQVGDRYTALLDTVSGLKDATKTLNRGIAEFIAMAADAEPLEIILHLPLLCEDKNVPYVFVRSKQALGRACGVSRPVIACAVTIKEGSQLKPQIQSVQQAIERLLV</sequence>
<dbReference type="PRINTS" id="PR00881">
    <property type="entry name" value="L7ARS6FAMILY"/>
</dbReference>
<dbReference type="InterPro" id="IPR004037">
    <property type="entry name" value="Ribosomal_eL8-like_CS"/>
</dbReference>
<keyword evidence="10" id="KW-1185">Reference proteome</keyword>
<evidence type="ECO:0000313" key="9">
    <source>
        <dbReference type="EMBL" id="CAJ0933094.1"/>
    </source>
</evidence>
<evidence type="ECO:0000259" key="8">
    <source>
        <dbReference type="Pfam" id="PF01248"/>
    </source>
</evidence>
<name>A0ABN9L7S1_9NEOB</name>
<feature type="compositionally biased region" description="Basic and acidic residues" evidence="7">
    <location>
        <begin position="70"/>
        <end position="80"/>
    </location>
</feature>
<gene>
    <name evidence="9" type="ORF">RIMI_LOCUS5344266</name>
</gene>
<organism evidence="9 10">
    <name type="scientific">Ranitomeya imitator</name>
    <name type="common">mimic poison frog</name>
    <dbReference type="NCBI Taxonomy" id="111125"/>
    <lineage>
        <taxon>Eukaryota</taxon>
        <taxon>Metazoa</taxon>
        <taxon>Chordata</taxon>
        <taxon>Craniata</taxon>
        <taxon>Vertebrata</taxon>
        <taxon>Euteleostomi</taxon>
        <taxon>Amphibia</taxon>
        <taxon>Batrachia</taxon>
        <taxon>Anura</taxon>
        <taxon>Neobatrachia</taxon>
        <taxon>Hyloidea</taxon>
        <taxon>Dendrobatidae</taxon>
        <taxon>Dendrobatinae</taxon>
        <taxon>Ranitomeya</taxon>
    </lineage>
</organism>